<evidence type="ECO:0000313" key="3">
    <source>
        <dbReference type="Proteomes" id="UP001377567"/>
    </source>
</evidence>
<feature type="signal peptide" evidence="1">
    <location>
        <begin position="1"/>
        <end position="17"/>
    </location>
</feature>
<evidence type="ECO:0000256" key="1">
    <source>
        <dbReference type="SAM" id="SignalP"/>
    </source>
</evidence>
<gene>
    <name evidence="2" type="ORF">DAKH74_000120</name>
</gene>
<accession>A0AAV5RRY9</accession>
<dbReference type="InterPro" id="IPR013726">
    <property type="entry name" value="Mitofissin"/>
</dbReference>
<dbReference type="AlphaFoldDB" id="A0AAV5RRY9"/>
<dbReference type="PANTHER" id="PTHR28075">
    <property type="entry name" value="CHROMOSOME 16, WHOLE GENOME SHOTGUN SEQUENCE"/>
    <property type="match status" value="1"/>
</dbReference>
<feature type="chain" id="PRO_5043708547" evidence="1">
    <location>
        <begin position="18"/>
        <end position="73"/>
    </location>
</feature>
<dbReference type="Pfam" id="PF08520">
    <property type="entry name" value="Mitofissin"/>
    <property type="match status" value="1"/>
</dbReference>
<keyword evidence="1" id="KW-0732">Signal</keyword>
<protein>
    <submittedName>
        <fullName evidence="2">Mco8 protein</fullName>
    </submittedName>
</protein>
<reference evidence="2 3" key="1">
    <citation type="journal article" date="2023" name="Elife">
        <title>Identification of key yeast species and microbe-microbe interactions impacting larval growth of Drosophila in the wild.</title>
        <authorList>
            <person name="Mure A."/>
            <person name="Sugiura Y."/>
            <person name="Maeda R."/>
            <person name="Honda K."/>
            <person name="Sakurai N."/>
            <person name="Takahashi Y."/>
            <person name="Watada M."/>
            <person name="Katoh T."/>
            <person name="Gotoh A."/>
            <person name="Gotoh Y."/>
            <person name="Taniguchi I."/>
            <person name="Nakamura K."/>
            <person name="Hayashi T."/>
            <person name="Katayama T."/>
            <person name="Uemura T."/>
            <person name="Hattori Y."/>
        </authorList>
    </citation>
    <scope>NUCLEOTIDE SEQUENCE [LARGE SCALE GENOMIC DNA]</scope>
    <source>
        <strain evidence="2 3">KH-74</strain>
    </source>
</reference>
<keyword evidence="3" id="KW-1185">Reference proteome</keyword>
<dbReference type="PANTHER" id="PTHR28075:SF1">
    <property type="entry name" value="DUF1748-DOMAIN-CONTAINING PROTEIN"/>
    <property type="match status" value="1"/>
</dbReference>
<dbReference type="Proteomes" id="UP001377567">
    <property type="component" value="Unassembled WGS sequence"/>
</dbReference>
<organism evidence="2 3">
    <name type="scientific">Maudiozyma humilis</name>
    <name type="common">Sour dough yeast</name>
    <name type="synonym">Kazachstania humilis</name>
    <dbReference type="NCBI Taxonomy" id="51915"/>
    <lineage>
        <taxon>Eukaryota</taxon>
        <taxon>Fungi</taxon>
        <taxon>Dikarya</taxon>
        <taxon>Ascomycota</taxon>
        <taxon>Saccharomycotina</taxon>
        <taxon>Saccharomycetes</taxon>
        <taxon>Saccharomycetales</taxon>
        <taxon>Saccharomycetaceae</taxon>
        <taxon>Maudiozyma</taxon>
    </lineage>
</organism>
<comment type="caution">
    <text evidence="2">The sequence shown here is derived from an EMBL/GenBank/DDBJ whole genome shotgun (WGS) entry which is preliminary data.</text>
</comment>
<sequence length="73" mass="8093">MTFIGKAIHIGVDLALATTCLAGIKRNTGLSFKLDAVENETAREYTKKYLNMGDSMYDYAVATCGSSKYFERK</sequence>
<name>A0AAV5RRY9_MAUHU</name>
<proteinExistence type="predicted"/>
<evidence type="ECO:0000313" key="2">
    <source>
        <dbReference type="EMBL" id="GMM53396.1"/>
    </source>
</evidence>
<dbReference type="GO" id="GO:0005737">
    <property type="term" value="C:cytoplasm"/>
    <property type="evidence" value="ECO:0007669"/>
    <property type="project" value="TreeGrafter"/>
</dbReference>
<dbReference type="EMBL" id="BTGD01000001">
    <property type="protein sequence ID" value="GMM53396.1"/>
    <property type="molecule type" value="Genomic_DNA"/>
</dbReference>